<evidence type="ECO:0000256" key="5">
    <source>
        <dbReference type="ARBA" id="ARBA00022801"/>
    </source>
</evidence>
<dbReference type="GO" id="GO:0005737">
    <property type="term" value="C:cytoplasm"/>
    <property type="evidence" value="ECO:0007669"/>
    <property type="project" value="UniProtKB-SubCell"/>
</dbReference>
<proteinExistence type="inferred from homology"/>
<name>A0A6P8YRU9_THRPL</name>
<evidence type="ECO:0000256" key="1">
    <source>
        <dbReference type="ARBA" id="ARBA00004496"/>
    </source>
</evidence>
<reference evidence="12" key="1">
    <citation type="submission" date="2025-08" db="UniProtKB">
        <authorList>
            <consortium name="RefSeq"/>
        </authorList>
    </citation>
    <scope>IDENTIFICATION</scope>
    <source>
        <tissue evidence="12">Total insect</tissue>
    </source>
</reference>
<evidence type="ECO:0000313" key="12">
    <source>
        <dbReference type="RefSeq" id="XP_034239746.1"/>
    </source>
</evidence>
<dbReference type="InterPro" id="IPR049080">
    <property type="entry name" value="MOV-10-like_beta-barrel"/>
</dbReference>
<gene>
    <name evidence="12" type="primary">LOC117644414</name>
</gene>
<comment type="subcellular location">
    <subcellularLocation>
        <location evidence="1">Cytoplasm</location>
    </subcellularLocation>
</comment>
<evidence type="ECO:0000256" key="7">
    <source>
        <dbReference type="ARBA" id="ARBA00022840"/>
    </source>
</evidence>
<dbReference type="RefSeq" id="XP_034239746.1">
    <property type="nucleotide sequence ID" value="XM_034383855.1"/>
</dbReference>
<dbReference type="AlphaFoldDB" id="A0A6P8YRU9"/>
<dbReference type="Pfam" id="PF13086">
    <property type="entry name" value="AAA_11"/>
    <property type="match status" value="1"/>
</dbReference>
<feature type="domain" description="Helicase MOV-10 helical" evidence="10">
    <location>
        <begin position="362"/>
        <end position="431"/>
    </location>
</feature>
<evidence type="ECO:0000256" key="6">
    <source>
        <dbReference type="ARBA" id="ARBA00022806"/>
    </source>
</evidence>
<protein>
    <submittedName>
        <fullName evidence="12">Helicase mov-10-B.1 isoform X1</fullName>
    </submittedName>
</protein>
<dbReference type="InterPro" id="IPR041677">
    <property type="entry name" value="DNA2/NAM7_AAA_11"/>
</dbReference>
<feature type="domain" description="Helicase MOV-10-like beta-barrel" evidence="9">
    <location>
        <begin position="433"/>
        <end position="513"/>
    </location>
</feature>
<evidence type="ECO:0000313" key="11">
    <source>
        <dbReference type="Proteomes" id="UP000515158"/>
    </source>
</evidence>
<dbReference type="Gene3D" id="3.40.50.300">
    <property type="entry name" value="P-loop containing nucleotide triphosphate hydrolases"/>
    <property type="match status" value="1"/>
</dbReference>
<dbReference type="Proteomes" id="UP000515158">
    <property type="component" value="Unplaced"/>
</dbReference>
<dbReference type="SUPFAM" id="SSF52540">
    <property type="entry name" value="P-loop containing nucleoside triphosphate hydrolases"/>
    <property type="match status" value="1"/>
</dbReference>
<comment type="similarity">
    <text evidence="2">Belongs to the DNA2/NAM7 helicase family. SDE3 subfamily.</text>
</comment>
<keyword evidence="3" id="KW-0963">Cytoplasm</keyword>
<dbReference type="GO" id="GO:0004386">
    <property type="term" value="F:helicase activity"/>
    <property type="evidence" value="ECO:0007669"/>
    <property type="project" value="UniProtKB-KW"/>
</dbReference>
<sequence length="733" mass="84013">MCSGITGFRHQVTLCDYCYENKYLQKEAAVHFTQYLCATNKVSSGSPSISREDLKKIFTEEYQPYYNVQCLELKTLIHTLTMAGFLVKHTSNGNPCVTFKWNRVEQAALTNGHLPEKPPSRLTKPKPRLIVSQRYTQIRENQDRPDGITDEKCDLCKVILSPHTAQEHKETEIHTLRVAYRTKKKSFDDTKHFLSVQMCDKDSAEEPLIGDLKKSCRVGSKYDLNLLVTNLFDDKEIFIEKILQLMPNKDIKLENIEAETLLPGKPKTVGIQAQFSARGAIIFPLIFKMLPSGSALPKYYLKEIYFLTQSELMDQLAPSEPFRPSMGPVVKVQDAPIIPGKPAEFTQASELKETLAIFKRPFEIPPVLLRFLNNGFKEHANMSPAEKKNLQTIRAMLPQGNSADALTPDNYAQLLELLLFIEEHQMSRDIHYYDMHDAVLFKDPMGLWLEVPGLVDKRPSLLINDVLHVSFCEDQGKRKYEGHVHQIQGSQVLLGLNDAFFNKYSNQKLEIQFNINRRALKNMHIALYLISCNKAQHLLFPSLKTKPLCQPPLRPWFNRAIEKNPEQQAAVRNVVHNSSQNSPYLIFGPPGTGKTVTLVETILQLWKPPSNQTRILVCTPSNSAADEITSRILRVIYDHNLVPATRVKDHIFRMCAYSRPWNLMPKIIQDAEITNHDLRGGVVTFPRKEVIMTYDIVIVHSHVHPDWFLHSFLLITLPTSSWMRLGRLWRQRP</sequence>
<keyword evidence="11" id="KW-1185">Reference proteome</keyword>
<dbReference type="GO" id="GO:0005524">
    <property type="term" value="F:ATP binding"/>
    <property type="evidence" value="ECO:0007669"/>
    <property type="project" value="UniProtKB-KW"/>
</dbReference>
<dbReference type="PANTHER" id="PTHR45418">
    <property type="entry name" value="CANCER/TESTIS ANTIGEN 55"/>
    <property type="match status" value="1"/>
</dbReference>
<accession>A0A6P8YRU9</accession>
<dbReference type="Pfam" id="PF21634">
    <property type="entry name" value="MOV-10_beta-barrel"/>
    <property type="match status" value="1"/>
</dbReference>
<evidence type="ECO:0000259" key="10">
    <source>
        <dbReference type="Pfam" id="PF21635"/>
    </source>
</evidence>
<dbReference type="InParanoid" id="A0A6P8YRU9"/>
<evidence type="ECO:0000256" key="2">
    <source>
        <dbReference type="ARBA" id="ARBA00005601"/>
    </source>
</evidence>
<keyword evidence="6 12" id="KW-0347">Helicase</keyword>
<dbReference type="InterPro" id="IPR027417">
    <property type="entry name" value="P-loop_NTPase"/>
</dbReference>
<feature type="domain" description="DNA2/NAM7 helicase helicase" evidence="8">
    <location>
        <begin position="564"/>
        <end position="637"/>
    </location>
</feature>
<keyword evidence="7" id="KW-0067">ATP-binding</keyword>
<evidence type="ECO:0000259" key="8">
    <source>
        <dbReference type="Pfam" id="PF13086"/>
    </source>
</evidence>
<keyword evidence="5" id="KW-0378">Hydrolase</keyword>
<dbReference type="PANTHER" id="PTHR45418:SF1">
    <property type="entry name" value="CANCER_TESTIS ANTIGEN 55"/>
    <property type="match status" value="1"/>
</dbReference>
<dbReference type="KEGG" id="tpal:117644414"/>
<dbReference type="OrthoDB" id="6513042at2759"/>
<dbReference type="InterPro" id="IPR049079">
    <property type="entry name" value="Mov-10_helical"/>
</dbReference>
<evidence type="ECO:0000256" key="4">
    <source>
        <dbReference type="ARBA" id="ARBA00022741"/>
    </source>
</evidence>
<dbReference type="Pfam" id="PF21635">
    <property type="entry name" value="Mov-10_helical"/>
    <property type="match status" value="1"/>
</dbReference>
<evidence type="ECO:0000259" key="9">
    <source>
        <dbReference type="Pfam" id="PF21634"/>
    </source>
</evidence>
<dbReference type="GeneID" id="117644414"/>
<dbReference type="GO" id="GO:0016787">
    <property type="term" value="F:hydrolase activity"/>
    <property type="evidence" value="ECO:0007669"/>
    <property type="project" value="UniProtKB-KW"/>
</dbReference>
<organism evidence="12">
    <name type="scientific">Thrips palmi</name>
    <name type="common">Melon thrips</name>
    <dbReference type="NCBI Taxonomy" id="161013"/>
    <lineage>
        <taxon>Eukaryota</taxon>
        <taxon>Metazoa</taxon>
        <taxon>Ecdysozoa</taxon>
        <taxon>Arthropoda</taxon>
        <taxon>Hexapoda</taxon>
        <taxon>Insecta</taxon>
        <taxon>Pterygota</taxon>
        <taxon>Neoptera</taxon>
        <taxon>Paraneoptera</taxon>
        <taxon>Thysanoptera</taxon>
        <taxon>Terebrantia</taxon>
        <taxon>Thripoidea</taxon>
        <taxon>Thripidae</taxon>
        <taxon>Thrips</taxon>
    </lineage>
</organism>
<keyword evidence="4" id="KW-0547">Nucleotide-binding</keyword>
<evidence type="ECO:0000256" key="3">
    <source>
        <dbReference type="ARBA" id="ARBA00022490"/>
    </source>
</evidence>